<feature type="non-terminal residue" evidence="1">
    <location>
        <position position="236"/>
    </location>
</feature>
<evidence type="ECO:0000313" key="1">
    <source>
        <dbReference type="EMBL" id="GAI86237.1"/>
    </source>
</evidence>
<organism evidence="1">
    <name type="scientific">marine sediment metagenome</name>
    <dbReference type="NCBI Taxonomy" id="412755"/>
    <lineage>
        <taxon>unclassified sequences</taxon>
        <taxon>metagenomes</taxon>
        <taxon>ecological metagenomes</taxon>
    </lineage>
</organism>
<proteinExistence type="predicted"/>
<accession>X1RZM9</accession>
<protein>
    <submittedName>
        <fullName evidence="1">Uncharacterized protein</fullName>
    </submittedName>
</protein>
<dbReference type="EMBL" id="BARW01008636">
    <property type="protein sequence ID" value="GAI86237.1"/>
    <property type="molecule type" value="Genomic_DNA"/>
</dbReference>
<sequence>MEARIGSLEKYLAKAVEFPEMSLIKSDTGTWYLYDAGKMTRFWWFHGLEKAIKTKSYYSPEEVKARGMRWVTIRGARVLVQGTADGGWVVVGGAGGKLNHLRIDRILSKEEYATKREQVEKKRKEELRTLTKEELAEQTAKRRAEVQAKRQVRQQYTEAVTGILGVTQEEIRSEISAEQMGELANKARLIVESRAKEPKDLEAAVEGQTQKEIEKAVQLRVKNVERQALETLMHDY</sequence>
<comment type="caution">
    <text evidence="1">The sequence shown here is derived from an EMBL/GenBank/DDBJ whole genome shotgun (WGS) entry which is preliminary data.</text>
</comment>
<reference evidence="1" key="1">
    <citation type="journal article" date="2014" name="Front. Microbiol.">
        <title>High frequency of phylogenetically diverse reductive dehalogenase-homologous genes in deep subseafloor sedimentary metagenomes.</title>
        <authorList>
            <person name="Kawai M."/>
            <person name="Futagami T."/>
            <person name="Toyoda A."/>
            <person name="Takaki Y."/>
            <person name="Nishi S."/>
            <person name="Hori S."/>
            <person name="Arai W."/>
            <person name="Tsubouchi T."/>
            <person name="Morono Y."/>
            <person name="Uchiyama I."/>
            <person name="Ito T."/>
            <person name="Fujiyama A."/>
            <person name="Inagaki F."/>
            <person name="Takami H."/>
        </authorList>
    </citation>
    <scope>NUCLEOTIDE SEQUENCE</scope>
    <source>
        <strain evidence="1">Expedition CK06-06</strain>
    </source>
</reference>
<name>X1RZM9_9ZZZZ</name>
<gene>
    <name evidence="1" type="ORF">S12H4_17623</name>
</gene>
<dbReference type="AlphaFoldDB" id="X1RZM9"/>